<evidence type="ECO:0000256" key="3">
    <source>
        <dbReference type="ARBA" id="ARBA00022741"/>
    </source>
</evidence>
<dbReference type="GO" id="GO:0005829">
    <property type="term" value="C:cytosol"/>
    <property type="evidence" value="ECO:0007669"/>
    <property type="project" value="TreeGrafter"/>
</dbReference>
<keyword evidence="3" id="KW-0547">Nucleotide-binding</keyword>
<dbReference type="InterPro" id="IPR006195">
    <property type="entry name" value="aa-tRNA-synth_II"/>
</dbReference>
<evidence type="ECO:0000256" key="2">
    <source>
        <dbReference type="ARBA" id="ARBA00022598"/>
    </source>
</evidence>
<dbReference type="AlphaFoldDB" id="A0A1A6C7B9"/>
<sequence>MSDWEPSAEREALVQRARLLAAVRAYFAAHGALEVETPVLSAAATTDPMIESFAVSDGGAARYLQTSPEFPMKRLLAAGSGDIYQICRVFRAGEQGRYHNPEFTLLEWYRLGWDDTRLADEVAALIGVVADALGVASSFEVARLTYAQAFDACLGLDPHRASTADLAATAAAAGVRPDVPLPRDAWLDLLVGAVVAPAFPETRLTVLTDYPASQAALARVHAGDPPVAARFEVFAGALELANGFHELTDAAEQARRFDADVQARAGAGAPVRPPDRRLIAALAAGLPDCAGVALGLDRLLMWLSGRERLADVIAFDWSRA</sequence>
<dbReference type="InterPro" id="IPR045864">
    <property type="entry name" value="aa-tRNA-synth_II/BPL/LPL"/>
</dbReference>
<dbReference type="Gene3D" id="3.30.930.10">
    <property type="entry name" value="Bira Bifunctional Protein, Domain 2"/>
    <property type="match status" value="1"/>
</dbReference>
<evidence type="ECO:0000259" key="6">
    <source>
        <dbReference type="PROSITE" id="PS50862"/>
    </source>
</evidence>
<dbReference type="RefSeq" id="WP_038087268.1">
    <property type="nucleotide sequence ID" value="NZ_JQSG02000001.1"/>
</dbReference>
<dbReference type="Pfam" id="PF00152">
    <property type="entry name" value="tRNA-synt_2"/>
    <property type="match status" value="1"/>
</dbReference>
<name>A0A1A6C7B9_9GAMM</name>
<evidence type="ECO:0000313" key="7">
    <source>
        <dbReference type="EMBL" id="OBS10445.1"/>
    </source>
</evidence>
<dbReference type="GO" id="GO:0006430">
    <property type="term" value="P:lysyl-tRNA aminoacylation"/>
    <property type="evidence" value="ECO:0007669"/>
    <property type="project" value="InterPro"/>
</dbReference>
<dbReference type="InterPro" id="IPR004364">
    <property type="entry name" value="Aa-tRNA-synt_II"/>
</dbReference>
<evidence type="ECO:0000256" key="5">
    <source>
        <dbReference type="ARBA" id="ARBA00052794"/>
    </source>
</evidence>
<dbReference type="OrthoDB" id="9802326at2"/>
<keyword evidence="8" id="KW-1185">Reference proteome</keyword>
<dbReference type="GO" id="GO:0005524">
    <property type="term" value="F:ATP binding"/>
    <property type="evidence" value="ECO:0007669"/>
    <property type="project" value="UniProtKB-KW"/>
</dbReference>
<keyword evidence="4" id="KW-0067">ATP-binding</keyword>
<dbReference type="PANTHER" id="PTHR42918:SF6">
    <property type="entry name" value="ELONGATION FACTOR P--(R)-BETA-LYSINE LIGASE"/>
    <property type="match status" value="1"/>
</dbReference>
<dbReference type="NCBIfam" id="NF006828">
    <property type="entry name" value="PRK09350.1"/>
    <property type="match status" value="1"/>
</dbReference>
<accession>A0A1A6C7B9</accession>
<comment type="caution">
    <text evidence="7">The sequence shown here is derived from an EMBL/GenBank/DDBJ whole genome shotgun (WGS) entry which is preliminary data.</text>
</comment>
<comment type="catalytic activity">
    <reaction evidence="5">
        <text>D-beta-lysine + L-lysyl-[protein] + ATP = N(6)-((3R)-3,6-diaminohexanoyl)-L-lysyl-[protein] + AMP + diphosphate + H(+)</text>
        <dbReference type="Rhea" id="RHEA:83435"/>
        <dbReference type="Rhea" id="RHEA-COMP:9752"/>
        <dbReference type="Rhea" id="RHEA-COMP:20131"/>
        <dbReference type="ChEBI" id="CHEBI:15378"/>
        <dbReference type="ChEBI" id="CHEBI:29969"/>
        <dbReference type="ChEBI" id="CHEBI:30616"/>
        <dbReference type="ChEBI" id="CHEBI:33019"/>
        <dbReference type="ChEBI" id="CHEBI:84138"/>
        <dbReference type="ChEBI" id="CHEBI:156053"/>
        <dbReference type="ChEBI" id="CHEBI:456215"/>
    </reaction>
    <physiologicalReaction direction="left-to-right" evidence="5">
        <dbReference type="Rhea" id="RHEA:83436"/>
    </physiologicalReaction>
</comment>
<organism evidence="7 8">
    <name type="scientific">Acidihalobacter prosperus</name>
    <dbReference type="NCBI Taxonomy" id="160660"/>
    <lineage>
        <taxon>Bacteria</taxon>
        <taxon>Pseudomonadati</taxon>
        <taxon>Pseudomonadota</taxon>
        <taxon>Gammaproteobacteria</taxon>
        <taxon>Chromatiales</taxon>
        <taxon>Ectothiorhodospiraceae</taxon>
        <taxon>Acidihalobacter</taxon>
    </lineage>
</organism>
<protein>
    <submittedName>
        <fullName evidence="7">EF-P lysine aminoacylase GenX</fullName>
    </submittedName>
</protein>
<feature type="domain" description="Aminoacyl-transfer RNA synthetases class-II family profile" evidence="6">
    <location>
        <begin position="16"/>
        <end position="303"/>
    </location>
</feature>
<evidence type="ECO:0000256" key="4">
    <source>
        <dbReference type="ARBA" id="ARBA00022840"/>
    </source>
</evidence>
<proteinExistence type="predicted"/>
<dbReference type="InterPro" id="IPR004525">
    <property type="entry name" value="EpmA"/>
</dbReference>
<dbReference type="NCBIfam" id="TIGR00462">
    <property type="entry name" value="genX"/>
    <property type="match status" value="1"/>
</dbReference>
<dbReference type="EMBL" id="JQSG02000001">
    <property type="protein sequence ID" value="OBS10445.1"/>
    <property type="molecule type" value="Genomic_DNA"/>
</dbReference>
<dbReference type="InterPro" id="IPR018149">
    <property type="entry name" value="Lys-tRNA-synth_II_C"/>
</dbReference>
<comment type="subunit">
    <text evidence="1">Homodimer.</text>
</comment>
<evidence type="ECO:0000256" key="1">
    <source>
        <dbReference type="ARBA" id="ARBA00011738"/>
    </source>
</evidence>
<gene>
    <name evidence="7" type="ORF">Thpro_020161</name>
</gene>
<dbReference type="Proteomes" id="UP000029273">
    <property type="component" value="Unassembled WGS sequence"/>
</dbReference>
<keyword evidence="2" id="KW-0436">Ligase</keyword>
<dbReference type="PROSITE" id="PS50862">
    <property type="entry name" value="AA_TRNA_LIGASE_II"/>
    <property type="match status" value="1"/>
</dbReference>
<dbReference type="FunFam" id="3.30.930.10:FF:000017">
    <property type="entry name" value="Elongation factor P--(R)-beta-lysine ligase"/>
    <property type="match status" value="1"/>
</dbReference>
<dbReference type="SUPFAM" id="SSF55681">
    <property type="entry name" value="Class II aaRS and biotin synthetases"/>
    <property type="match status" value="1"/>
</dbReference>
<reference evidence="7 8" key="1">
    <citation type="journal article" date="2014" name="Genome Announc.">
        <title>Draft Genome Sequence of the Iron-Oxidizing, Acidophilic, and Halotolerant 'Thiobacillus prosperus' Type Strain DSM 5130.</title>
        <authorList>
            <person name="Ossandon F.J."/>
            <person name="Cardenas J.P."/>
            <person name="Corbett M."/>
            <person name="Quatrini R."/>
            <person name="Holmes D.S."/>
            <person name="Watkin E."/>
        </authorList>
    </citation>
    <scope>NUCLEOTIDE SEQUENCE [LARGE SCALE GENOMIC DNA]</scope>
    <source>
        <strain evidence="7 8">DSM 5130</strain>
    </source>
</reference>
<evidence type="ECO:0000313" key="8">
    <source>
        <dbReference type="Proteomes" id="UP000029273"/>
    </source>
</evidence>
<dbReference type="PANTHER" id="PTHR42918">
    <property type="entry name" value="LYSYL-TRNA SYNTHETASE"/>
    <property type="match status" value="1"/>
</dbReference>
<dbReference type="PRINTS" id="PR00982">
    <property type="entry name" value="TRNASYNTHLYS"/>
</dbReference>
<dbReference type="GO" id="GO:0004824">
    <property type="term" value="F:lysine-tRNA ligase activity"/>
    <property type="evidence" value="ECO:0007669"/>
    <property type="project" value="InterPro"/>
</dbReference>
<dbReference type="GO" id="GO:0000049">
    <property type="term" value="F:tRNA binding"/>
    <property type="evidence" value="ECO:0007669"/>
    <property type="project" value="TreeGrafter"/>
</dbReference>